<dbReference type="EMBL" id="QRDQ01000007">
    <property type="protein sequence ID" value="RED26307.1"/>
    <property type="molecule type" value="Genomic_DNA"/>
</dbReference>
<gene>
    <name evidence="2" type="ORF">BD847_0224</name>
</gene>
<dbReference type="PROSITE" id="PS51257">
    <property type="entry name" value="PROKAR_LIPOPROTEIN"/>
    <property type="match status" value="1"/>
</dbReference>
<dbReference type="RefSeq" id="WP_115886416.1">
    <property type="nucleotide sequence ID" value="NZ_QRDQ01000007.1"/>
</dbReference>
<feature type="signal peptide" evidence="1">
    <location>
        <begin position="1"/>
        <end position="20"/>
    </location>
</feature>
<comment type="caution">
    <text evidence="2">The sequence shown here is derived from an EMBL/GenBank/DDBJ whole genome shotgun (WGS) entry which is preliminary data.</text>
</comment>
<keyword evidence="1" id="KW-0732">Signal</keyword>
<evidence type="ECO:0000313" key="2">
    <source>
        <dbReference type="EMBL" id="RED26307.1"/>
    </source>
</evidence>
<evidence type="ECO:0000256" key="1">
    <source>
        <dbReference type="SAM" id="SignalP"/>
    </source>
</evidence>
<reference evidence="2 3" key="1">
    <citation type="submission" date="2018-07" db="EMBL/GenBank/DDBJ databases">
        <title>Genomic Encyclopedia of Archaeal and Bacterial Type Strains, Phase II (KMG-II): from individual species to whole genera.</title>
        <authorList>
            <person name="Goeker M."/>
        </authorList>
    </citation>
    <scope>NUCLEOTIDE SEQUENCE [LARGE SCALE GENOMIC DNA]</scope>
    <source>
        <strain evidence="2 3">DSM 25795</strain>
    </source>
</reference>
<feature type="chain" id="PRO_5017672005" description="Lipoprotein" evidence="1">
    <location>
        <begin position="21"/>
        <end position="153"/>
    </location>
</feature>
<evidence type="ECO:0008006" key="4">
    <source>
        <dbReference type="Google" id="ProtNLM"/>
    </source>
</evidence>
<organism evidence="2 3">
    <name type="scientific">Flavobacterium cutihirudinis</name>
    <dbReference type="NCBI Taxonomy" id="1265740"/>
    <lineage>
        <taxon>Bacteria</taxon>
        <taxon>Pseudomonadati</taxon>
        <taxon>Bacteroidota</taxon>
        <taxon>Flavobacteriia</taxon>
        <taxon>Flavobacteriales</taxon>
        <taxon>Flavobacteriaceae</taxon>
        <taxon>Flavobacterium</taxon>
    </lineage>
</organism>
<dbReference type="OrthoDB" id="1364841at2"/>
<name>A0A3D9G154_9FLAO</name>
<protein>
    <recommendedName>
        <fullName evidence="4">Lipoprotein</fullName>
    </recommendedName>
</protein>
<proteinExistence type="predicted"/>
<keyword evidence="3" id="KW-1185">Reference proteome</keyword>
<evidence type="ECO:0000313" key="3">
    <source>
        <dbReference type="Proteomes" id="UP000257004"/>
    </source>
</evidence>
<dbReference type="AlphaFoldDB" id="A0A3D9G154"/>
<dbReference type="Proteomes" id="UP000257004">
    <property type="component" value="Unassembled WGS sequence"/>
</dbReference>
<accession>A0A3D9G154</accession>
<sequence length="153" mass="18144">MKKFFVLVLFVILSSLFTSCNNSELRKESLHSGFIEESGIYNLPHKKRNILVKELKDGSILFAIRNSQNEILFQQSLNETFSPYHFWKLYVDENANVWYYNGDYNSSKALLFTEKTQLYEIEDFCSREFQLPLKFKKAIESHIDKNCQSFKKE</sequence>